<keyword evidence="9 18" id="KW-0479">Metal-binding</keyword>
<evidence type="ECO:0000256" key="7">
    <source>
        <dbReference type="ARBA" id="ARBA00022528"/>
    </source>
</evidence>
<evidence type="ECO:0000256" key="5">
    <source>
        <dbReference type="ARBA" id="ARBA00022490"/>
    </source>
</evidence>
<dbReference type="FunFam" id="3.10.450.60:FF:000005">
    <property type="entry name" value="Lipoxygenase"/>
    <property type="match status" value="1"/>
</dbReference>
<dbReference type="PRINTS" id="PR00087">
    <property type="entry name" value="LIPOXYGENASE"/>
</dbReference>
<protein>
    <recommendedName>
        <fullName evidence="19">Lipoxygenase</fullName>
        <ecNumber evidence="19">1.13.11.-</ecNumber>
    </recommendedName>
</protein>
<evidence type="ECO:0000256" key="18">
    <source>
        <dbReference type="RuleBase" id="RU003974"/>
    </source>
</evidence>
<evidence type="ECO:0000259" key="20">
    <source>
        <dbReference type="PROSITE" id="PS51393"/>
    </source>
</evidence>
<dbReference type="InterPro" id="IPR020833">
    <property type="entry name" value="LipOase_Fe_BS"/>
</dbReference>
<evidence type="ECO:0000256" key="17">
    <source>
        <dbReference type="ARBA" id="ARBA00023160"/>
    </source>
</evidence>
<keyword evidence="16" id="KW-0443">Lipid metabolism</keyword>
<dbReference type="GO" id="GO:0046872">
    <property type="term" value="F:metal ion binding"/>
    <property type="evidence" value="ECO:0007669"/>
    <property type="project" value="UniProtKB-UniRule"/>
</dbReference>
<sequence>MMKKSEISEKVKAIVTIQQTVLGGLVSGALDGITDLTGKSLLLEIVSDELDPHPLSETKGLSFYVPRDEAFGEKKQTQFVATTASSGFDAISQSINSVLTDLSLVFSSFDDINMLFKDGFTIPQNEGNGGLLQTIVQSVSDSTQLLRFETPETFKRDRFFWFSDEEFARQTLAGVNPYSIKLVKEWPLRSKLDPQIYGSPDAAITREVIEQQINGYNTVEEAIEEKKLFMLDYHDLLLPFVAKVRELEGTTLYGSRTLFFLTSHGTLKPLAIELTRPPINGKPQWKQVFTPSGYSTNLWLWRLAKAHVLAHDSGYHELVSHWLRTHCSVEPYIIATHRQLSTMHPIYRLLHPHLRYTMEINALARQILISGSGIIEISFSPKKYSMEISSAAYDQEWQFDLQALPSDLIHRGMAVEDPNAPHGLTLTIQDYPFANDGLLIWDALKSWITDYVSHFYPNPTLIASDPELQSWWSEIRTVGHADKQHFPWWPSLQTPTDLIQILTTIAWVASAHHAAVNFAQYAYGGYFPNRPAIARTKMPSEDPTEEEWERFVNEPEKALLECFPSQIQATVVMAVLNLLSDHSPDEEYLGDFVEAAWGESEVVKEAFERFQGRLKEIEGIIDSRNRDSELKNRNGVGILPYELMKPFSGPGVTGKGIPYSISI</sequence>
<keyword evidence="7" id="KW-0150">Chloroplast</keyword>
<dbReference type="Gene3D" id="4.10.372.10">
    <property type="entry name" value="Lipoxygenase-1, Domain 3"/>
    <property type="match status" value="1"/>
</dbReference>
<evidence type="ECO:0000256" key="19">
    <source>
        <dbReference type="RuleBase" id="RU003975"/>
    </source>
</evidence>
<comment type="caution">
    <text evidence="21">The sequence shown here is derived from an EMBL/GenBank/DDBJ whole genome shotgun (WGS) entry which is preliminary data.</text>
</comment>
<dbReference type="Gene3D" id="1.20.245.10">
    <property type="entry name" value="Lipoxygenase-1, Domain 5"/>
    <property type="match status" value="1"/>
</dbReference>
<keyword evidence="10 19" id="KW-0925">Oxylipin biosynthesis</keyword>
<feature type="domain" description="Lipoxygenase" evidence="20">
    <location>
        <begin position="1"/>
        <end position="663"/>
    </location>
</feature>
<evidence type="ECO:0000256" key="12">
    <source>
        <dbReference type="ARBA" id="ARBA00022946"/>
    </source>
</evidence>
<dbReference type="InterPro" id="IPR020834">
    <property type="entry name" value="LipOase_CS"/>
</dbReference>
<comment type="pathway">
    <text evidence="19">Lipid metabolism; oxylipin biosynthesis.</text>
</comment>
<keyword evidence="5" id="KW-0963">Cytoplasm</keyword>
<keyword evidence="15 18" id="KW-0408">Iron</keyword>
<evidence type="ECO:0000256" key="16">
    <source>
        <dbReference type="ARBA" id="ARBA00023098"/>
    </source>
</evidence>
<dbReference type="InterPro" id="IPR027433">
    <property type="entry name" value="Lipoxygenase_dom_3"/>
</dbReference>
<evidence type="ECO:0000256" key="13">
    <source>
        <dbReference type="ARBA" id="ARBA00022964"/>
    </source>
</evidence>
<keyword evidence="8" id="KW-0934">Plastid</keyword>
<dbReference type="UniPathway" id="UPA00382"/>
<dbReference type="InterPro" id="IPR013819">
    <property type="entry name" value="LipOase_C"/>
</dbReference>
<evidence type="ECO:0000256" key="4">
    <source>
        <dbReference type="ARBA" id="ARBA00009419"/>
    </source>
</evidence>
<dbReference type="InterPro" id="IPR000907">
    <property type="entry name" value="LipOase"/>
</dbReference>
<evidence type="ECO:0000256" key="10">
    <source>
        <dbReference type="ARBA" id="ARBA00022767"/>
    </source>
</evidence>
<dbReference type="InterPro" id="IPR036226">
    <property type="entry name" value="LipOase_C_sf"/>
</dbReference>
<keyword evidence="13 18" id="KW-0223">Dioxygenase</keyword>
<dbReference type="PROSITE" id="PS51393">
    <property type="entry name" value="LIPOXYGENASE_3"/>
    <property type="match status" value="1"/>
</dbReference>
<dbReference type="GO" id="GO:0016165">
    <property type="term" value="F:linoleate 13S-lipoxygenase activity"/>
    <property type="evidence" value="ECO:0007669"/>
    <property type="project" value="UniProtKB-ARBA"/>
</dbReference>
<dbReference type="GO" id="GO:0006633">
    <property type="term" value="P:fatty acid biosynthetic process"/>
    <property type="evidence" value="ECO:0007669"/>
    <property type="project" value="UniProtKB-KW"/>
</dbReference>
<evidence type="ECO:0000313" key="22">
    <source>
        <dbReference type="Proteomes" id="UP000634136"/>
    </source>
</evidence>
<reference evidence="21" key="1">
    <citation type="submission" date="2020-09" db="EMBL/GenBank/DDBJ databases">
        <title>Genome-Enabled Discovery of Anthraquinone Biosynthesis in Senna tora.</title>
        <authorList>
            <person name="Kang S.-H."/>
            <person name="Pandey R.P."/>
            <person name="Lee C.-M."/>
            <person name="Sim J.-S."/>
            <person name="Jeong J.-T."/>
            <person name="Choi B.-S."/>
            <person name="Jung M."/>
            <person name="Ginzburg D."/>
            <person name="Zhao K."/>
            <person name="Won S.Y."/>
            <person name="Oh T.-J."/>
            <person name="Yu Y."/>
            <person name="Kim N.-H."/>
            <person name="Lee O.R."/>
            <person name="Lee T.-H."/>
            <person name="Bashyal P."/>
            <person name="Kim T.-S."/>
            <person name="Lee W.-H."/>
            <person name="Kawkins C."/>
            <person name="Kim C.-K."/>
            <person name="Kim J.S."/>
            <person name="Ahn B.O."/>
            <person name="Rhee S.Y."/>
            <person name="Sohng J.K."/>
        </authorList>
    </citation>
    <scope>NUCLEOTIDE SEQUENCE</scope>
    <source>
        <tissue evidence="21">Leaf</tissue>
    </source>
</reference>
<dbReference type="PROSITE" id="PS00711">
    <property type="entry name" value="LIPOXYGENASE_1"/>
    <property type="match status" value="1"/>
</dbReference>
<evidence type="ECO:0000256" key="14">
    <source>
        <dbReference type="ARBA" id="ARBA00023002"/>
    </source>
</evidence>
<name>A0A834WDQ4_9FABA</name>
<keyword evidence="14 18" id="KW-0560">Oxidoreductase</keyword>
<dbReference type="OrthoDB" id="407298at2759"/>
<dbReference type="Pfam" id="PF00305">
    <property type="entry name" value="Lipoxygenase"/>
    <property type="match status" value="1"/>
</dbReference>
<dbReference type="Proteomes" id="UP000634136">
    <property type="component" value="Unassembled WGS sequence"/>
</dbReference>
<comment type="function">
    <text evidence="19">Plant lipoxygenase may be involved in a number of diverse aspects of plant physiology including growth and development, pest resistance, and senescence or responses to wounding.</text>
</comment>
<comment type="similarity">
    <text evidence="4 18">Belongs to the lipoxygenase family.</text>
</comment>
<dbReference type="AlphaFoldDB" id="A0A834WDQ4"/>
<keyword evidence="6 19" id="KW-0444">Lipid biosynthesis</keyword>
<dbReference type="FunFam" id="1.20.245.10:FF:000002">
    <property type="entry name" value="Lipoxygenase"/>
    <property type="match status" value="1"/>
</dbReference>
<comment type="cofactor">
    <cofactor evidence="1 18">
        <name>Fe cation</name>
        <dbReference type="ChEBI" id="CHEBI:24875"/>
    </cofactor>
</comment>
<evidence type="ECO:0000256" key="11">
    <source>
        <dbReference type="ARBA" id="ARBA00022832"/>
    </source>
</evidence>
<dbReference type="SUPFAM" id="SSF48484">
    <property type="entry name" value="Lipoxigenase"/>
    <property type="match status" value="1"/>
</dbReference>
<keyword evidence="12" id="KW-0809">Transit peptide</keyword>
<evidence type="ECO:0000256" key="15">
    <source>
        <dbReference type="ARBA" id="ARBA00023004"/>
    </source>
</evidence>
<evidence type="ECO:0000256" key="2">
    <source>
        <dbReference type="ARBA" id="ARBA00004229"/>
    </source>
</evidence>
<keyword evidence="22" id="KW-1185">Reference proteome</keyword>
<evidence type="ECO:0000256" key="9">
    <source>
        <dbReference type="ARBA" id="ARBA00022723"/>
    </source>
</evidence>
<dbReference type="GO" id="GO:0034440">
    <property type="term" value="P:lipid oxidation"/>
    <property type="evidence" value="ECO:0007669"/>
    <property type="project" value="InterPro"/>
</dbReference>
<dbReference type="Gene3D" id="3.10.450.60">
    <property type="match status" value="1"/>
</dbReference>
<evidence type="ECO:0000256" key="6">
    <source>
        <dbReference type="ARBA" id="ARBA00022516"/>
    </source>
</evidence>
<dbReference type="PRINTS" id="PR00468">
    <property type="entry name" value="PLTLPOXGNASE"/>
</dbReference>
<dbReference type="PANTHER" id="PTHR11771">
    <property type="entry name" value="LIPOXYGENASE"/>
    <property type="match status" value="1"/>
</dbReference>
<organism evidence="21 22">
    <name type="scientific">Senna tora</name>
    <dbReference type="NCBI Taxonomy" id="362788"/>
    <lineage>
        <taxon>Eukaryota</taxon>
        <taxon>Viridiplantae</taxon>
        <taxon>Streptophyta</taxon>
        <taxon>Embryophyta</taxon>
        <taxon>Tracheophyta</taxon>
        <taxon>Spermatophyta</taxon>
        <taxon>Magnoliopsida</taxon>
        <taxon>eudicotyledons</taxon>
        <taxon>Gunneridae</taxon>
        <taxon>Pentapetalae</taxon>
        <taxon>rosids</taxon>
        <taxon>fabids</taxon>
        <taxon>Fabales</taxon>
        <taxon>Fabaceae</taxon>
        <taxon>Caesalpinioideae</taxon>
        <taxon>Cassia clade</taxon>
        <taxon>Senna</taxon>
    </lineage>
</organism>
<evidence type="ECO:0000256" key="3">
    <source>
        <dbReference type="ARBA" id="ARBA00004496"/>
    </source>
</evidence>
<dbReference type="PROSITE" id="PS00081">
    <property type="entry name" value="LIPOXYGENASE_2"/>
    <property type="match status" value="1"/>
</dbReference>
<evidence type="ECO:0000313" key="21">
    <source>
        <dbReference type="EMBL" id="KAF7815466.1"/>
    </source>
</evidence>
<dbReference type="GO" id="GO:0031408">
    <property type="term" value="P:oxylipin biosynthetic process"/>
    <property type="evidence" value="ECO:0007669"/>
    <property type="project" value="UniProtKB-UniRule"/>
</dbReference>
<accession>A0A834WDQ4</accession>
<keyword evidence="17 19" id="KW-0275">Fatty acid biosynthesis</keyword>
<proteinExistence type="inferred from homology"/>
<evidence type="ECO:0000256" key="1">
    <source>
        <dbReference type="ARBA" id="ARBA00001962"/>
    </source>
</evidence>
<dbReference type="InterPro" id="IPR001246">
    <property type="entry name" value="LipOase_plant"/>
</dbReference>
<keyword evidence="11" id="KW-0276">Fatty acid metabolism</keyword>
<dbReference type="GO" id="GO:0009507">
    <property type="term" value="C:chloroplast"/>
    <property type="evidence" value="ECO:0007669"/>
    <property type="project" value="UniProtKB-SubCell"/>
</dbReference>
<gene>
    <name evidence="21" type="ORF">G2W53_029435</name>
</gene>
<comment type="subcellular location">
    <subcellularLocation>
        <location evidence="3">Cytoplasm</location>
    </subcellularLocation>
    <subcellularLocation>
        <location evidence="2">Plastid</location>
        <location evidence="2">Chloroplast</location>
    </subcellularLocation>
</comment>
<evidence type="ECO:0000256" key="8">
    <source>
        <dbReference type="ARBA" id="ARBA00022640"/>
    </source>
</evidence>
<dbReference type="EC" id="1.13.11.-" evidence="19"/>
<dbReference type="EMBL" id="JAAIUW010000009">
    <property type="protein sequence ID" value="KAF7815466.1"/>
    <property type="molecule type" value="Genomic_DNA"/>
</dbReference>